<comment type="caution">
    <text evidence="8">The sequence shown here is derived from an EMBL/GenBank/DDBJ whole genome shotgun (WGS) entry which is preliminary data.</text>
</comment>
<feature type="non-terminal residue" evidence="8">
    <location>
        <position position="261"/>
    </location>
</feature>
<feature type="transmembrane region" description="Helical" evidence="7">
    <location>
        <begin position="192"/>
        <end position="213"/>
    </location>
</feature>
<evidence type="ECO:0000256" key="3">
    <source>
        <dbReference type="ARBA" id="ARBA00022692"/>
    </source>
</evidence>
<gene>
    <name evidence="8" type="ORF">Rsub_12877</name>
</gene>
<dbReference type="STRING" id="307507.A0A2V0PMB9"/>
<comment type="subcellular location">
    <subcellularLocation>
        <location evidence="1">Membrane</location>
        <topology evidence="1">Multi-pass membrane protein</topology>
    </subcellularLocation>
</comment>
<dbReference type="PANTHER" id="PTHR42893:SF46">
    <property type="entry name" value="PROTEIN DETOXIFICATION 44, CHLOROPLASTIC"/>
    <property type="match status" value="1"/>
</dbReference>
<dbReference type="GO" id="GO:0042910">
    <property type="term" value="F:xenobiotic transmembrane transporter activity"/>
    <property type="evidence" value="ECO:0007669"/>
    <property type="project" value="InterPro"/>
</dbReference>
<dbReference type="OrthoDB" id="2126698at2759"/>
<reference evidence="8 9" key="1">
    <citation type="journal article" date="2018" name="Sci. Rep.">
        <title>Raphidocelis subcapitata (=Pseudokirchneriella subcapitata) provides an insight into genome evolution and environmental adaptations in the Sphaeropleales.</title>
        <authorList>
            <person name="Suzuki S."/>
            <person name="Yamaguchi H."/>
            <person name="Nakajima N."/>
            <person name="Kawachi M."/>
        </authorList>
    </citation>
    <scope>NUCLEOTIDE SEQUENCE [LARGE SCALE GENOMIC DNA]</scope>
    <source>
        <strain evidence="8 9">NIES-35</strain>
    </source>
</reference>
<dbReference type="InterPro" id="IPR044644">
    <property type="entry name" value="DinF-like"/>
</dbReference>
<dbReference type="Pfam" id="PF01554">
    <property type="entry name" value="MatE"/>
    <property type="match status" value="1"/>
</dbReference>
<proteinExistence type="inferred from homology"/>
<feature type="transmembrane region" description="Helical" evidence="7">
    <location>
        <begin position="146"/>
        <end position="171"/>
    </location>
</feature>
<feature type="compositionally biased region" description="Gly residues" evidence="6">
    <location>
        <begin position="65"/>
        <end position="84"/>
    </location>
</feature>
<evidence type="ECO:0000256" key="4">
    <source>
        <dbReference type="ARBA" id="ARBA00022989"/>
    </source>
</evidence>
<dbReference type="PANTHER" id="PTHR42893">
    <property type="entry name" value="PROTEIN DETOXIFICATION 44, CHLOROPLASTIC-RELATED"/>
    <property type="match status" value="1"/>
</dbReference>
<dbReference type="GO" id="GO:0015297">
    <property type="term" value="F:antiporter activity"/>
    <property type="evidence" value="ECO:0007669"/>
    <property type="project" value="InterPro"/>
</dbReference>
<dbReference type="EMBL" id="BDRX01000203">
    <property type="protein sequence ID" value="GBG00233.1"/>
    <property type="molecule type" value="Genomic_DNA"/>
</dbReference>
<evidence type="ECO:0000256" key="5">
    <source>
        <dbReference type="ARBA" id="ARBA00023136"/>
    </source>
</evidence>
<evidence type="ECO:0000313" key="8">
    <source>
        <dbReference type="EMBL" id="GBG00233.1"/>
    </source>
</evidence>
<feature type="region of interest" description="Disordered" evidence="6">
    <location>
        <begin position="1"/>
        <end position="85"/>
    </location>
</feature>
<name>A0A2V0PMB9_9CHLO</name>
<evidence type="ECO:0000256" key="1">
    <source>
        <dbReference type="ARBA" id="ARBA00004141"/>
    </source>
</evidence>
<feature type="transmembrane region" description="Helical" evidence="7">
    <location>
        <begin position="233"/>
        <end position="255"/>
    </location>
</feature>
<keyword evidence="5 7" id="KW-0472">Membrane</keyword>
<keyword evidence="3 7" id="KW-0812">Transmembrane</keyword>
<dbReference type="Proteomes" id="UP000247498">
    <property type="component" value="Unassembled WGS sequence"/>
</dbReference>
<evidence type="ECO:0000256" key="7">
    <source>
        <dbReference type="SAM" id="Phobius"/>
    </source>
</evidence>
<organism evidence="8 9">
    <name type="scientific">Raphidocelis subcapitata</name>
    <dbReference type="NCBI Taxonomy" id="307507"/>
    <lineage>
        <taxon>Eukaryota</taxon>
        <taxon>Viridiplantae</taxon>
        <taxon>Chlorophyta</taxon>
        <taxon>core chlorophytes</taxon>
        <taxon>Chlorophyceae</taxon>
        <taxon>CS clade</taxon>
        <taxon>Sphaeropleales</taxon>
        <taxon>Selenastraceae</taxon>
        <taxon>Raphidocelis</taxon>
    </lineage>
</organism>
<keyword evidence="4 7" id="KW-1133">Transmembrane helix</keyword>
<dbReference type="GO" id="GO:0016020">
    <property type="term" value="C:membrane"/>
    <property type="evidence" value="ECO:0007669"/>
    <property type="project" value="UniProtKB-SubCell"/>
</dbReference>
<protein>
    <submittedName>
        <fullName evidence="8">Uncharacterized protein</fullName>
    </submittedName>
</protein>
<sequence>MVQFGRPWHGGGRDAPGGGAATITAHTVLSVARSSDEQGLSELLLPRRAGRRPRSSSPSGRTHRAGGGPGRGGRHGGPGGGGGAAAHLGPELAALEARSGLAWLLPARLDATIALSALAVTGAAMGDPLMSLVDTAMVGRLASAPALAALGANGALYNCIFFLFFTALSVLTTRSCAEAHARGDAARFGAGFAQALAAAGAVAAGLVVLLVAAPEAVLGVFSTNEETMPAAATYLSIRALSIPAALFMCVGQAAFRSLLDL</sequence>
<feature type="compositionally biased region" description="Gly residues" evidence="6">
    <location>
        <begin position="8"/>
        <end position="20"/>
    </location>
</feature>
<evidence type="ECO:0000256" key="2">
    <source>
        <dbReference type="ARBA" id="ARBA00010199"/>
    </source>
</evidence>
<dbReference type="InterPro" id="IPR002528">
    <property type="entry name" value="MATE_fam"/>
</dbReference>
<dbReference type="AlphaFoldDB" id="A0A2V0PMB9"/>
<evidence type="ECO:0000313" key="9">
    <source>
        <dbReference type="Proteomes" id="UP000247498"/>
    </source>
</evidence>
<keyword evidence="9" id="KW-1185">Reference proteome</keyword>
<accession>A0A2V0PMB9</accession>
<comment type="similarity">
    <text evidence="2">Belongs to the multi antimicrobial extrusion (MATE) (TC 2.A.66.1) family.</text>
</comment>
<dbReference type="InParanoid" id="A0A2V0PMB9"/>
<evidence type="ECO:0000256" key="6">
    <source>
        <dbReference type="SAM" id="MobiDB-lite"/>
    </source>
</evidence>